<dbReference type="EMBL" id="CP002582">
    <property type="protein sequence ID" value="ADZ82212.1"/>
    <property type="molecule type" value="Genomic_DNA"/>
</dbReference>
<dbReference type="PANTHER" id="PTHR10404">
    <property type="entry name" value="N-ACETYLATED-ALPHA-LINKED ACIDIC DIPEPTIDASE"/>
    <property type="match status" value="1"/>
</dbReference>
<evidence type="ECO:0000313" key="4">
    <source>
        <dbReference type="Proteomes" id="UP000008467"/>
    </source>
</evidence>
<organism evidence="3 4">
    <name type="scientific">Cellulosilyticum lentocellum (strain ATCC 49066 / DSM 5427 / NCIMB 11756 / RHM5)</name>
    <name type="common">Clostridium lentocellum</name>
    <dbReference type="NCBI Taxonomy" id="642492"/>
    <lineage>
        <taxon>Bacteria</taxon>
        <taxon>Bacillati</taxon>
        <taxon>Bacillota</taxon>
        <taxon>Clostridia</taxon>
        <taxon>Lachnospirales</taxon>
        <taxon>Cellulosilyticaceae</taxon>
        <taxon>Cellulosilyticum</taxon>
    </lineage>
</organism>
<evidence type="ECO:0000259" key="2">
    <source>
        <dbReference type="Pfam" id="PF04389"/>
    </source>
</evidence>
<dbReference type="RefSeq" id="WP_013655513.1">
    <property type="nucleotide sequence ID" value="NC_015275.1"/>
</dbReference>
<feature type="coiled-coil region" evidence="1">
    <location>
        <begin position="627"/>
        <end position="654"/>
    </location>
</feature>
<dbReference type="InterPro" id="IPR007484">
    <property type="entry name" value="Peptidase_M28"/>
</dbReference>
<dbReference type="eggNOG" id="COG2234">
    <property type="taxonomic scope" value="Bacteria"/>
</dbReference>
<dbReference type="Gene3D" id="3.40.630.10">
    <property type="entry name" value="Zn peptidases"/>
    <property type="match status" value="1"/>
</dbReference>
<dbReference type="SUPFAM" id="SSF53187">
    <property type="entry name" value="Zn-dependent exopeptidases"/>
    <property type="match status" value="1"/>
</dbReference>
<dbReference type="Pfam" id="PF04389">
    <property type="entry name" value="Peptidase_M28"/>
    <property type="match status" value="1"/>
</dbReference>
<accession>F2JLC4</accession>
<sequence length="678" mass="78884">MRDKVEKYIDIHYAYEFAKKLETYKCNTKLGFRTAGSRAEILTGQLIYKEMQQIGLEHITKDEITVDSWEFQKAQLSFEDLDGQSYQFELGAYQTQFQTEGPQKFSMVYLEKGTAEDYKGVDVKGKLVLVDINQRDEWWINFPVYEAYLKGAAALIAVQASGYGEIDQTALNAQDIAGPSEAVAFSISQRDAYYLKEALKVRSEIEVTFDAISIVKPNQKTYNIVGKIQGTDSDAMILLSAHYDSYFEGFQDDNVAVAMILGIAKAIKQSGYRPKRTLVFTAMAAEEWGLINSKYDWSTGAYEEVFHVHPDWKGKVIADLNFELPAHAHGKKDKVRCVYEYAEFIDAFIKEIRVPEEAYPEGIEVIYPIETWSDDFSIAIAGIPSMVNDFSSGSFMETHYHSQFDNKDFYNEAVYTFHHKFYTKLVMALDQTAVVPLNFMRLFEEMGRSLCSIDQSLMDIKAINNLLNQLKGLSKQLYAYVQRVNKQYLTYLMQENTEKAAEIYRDYRWLEKQLLAGFAREQDELVRLNWHDEVYFPHEIIIKNLQCIKKAILALEEKEIIEALSSIYQIDNNKYAFLFEKQVYEYFTDYVLCQPIDRVKWGAGRIIGHEDLFDIVHSLKAKIKIRQPNVENEIRQLEEVYERQQNLLDDILKDEKFFLETFYSYMEEMLNKLDRDRL</sequence>
<name>F2JLC4_CELLD</name>
<dbReference type="HOGENOM" id="CLU_406377_0_0_9"/>
<dbReference type="PANTHER" id="PTHR10404:SF46">
    <property type="entry name" value="VACUOLAR PROTEIN SORTING-ASSOCIATED PROTEIN 70"/>
    <property type="match status" value="1"/>
</dbReference>
<proteinExistence type="predicted"/>
<evidence type="ECO:0000256" key="1">
    <source>
        <dbReference type="SAM" id="Coils"/>
    </source>
</evidence>
<dbReference type="InterPro" id="IPR039373">
    <property type="entry name" value="Peptidase_M28B"/>
</dbReference>
<dbReference type="Gene3D" id="3.50.30.30">
    <property type="match status" value="1"/>
</dbReference>
<feature type="domain" description="Peptidase M28" evidence="2">
    <location>
        <begin position="223"/>
        <end position="411"/>
    </location>
</feature>
<dbReference type="AlphaFoldDB" id="F2JLC4"/>
<keyword evidence="4" id="KW-1185">Reference proteome</keyword>
<dbReference type="SUPFAM" id="SSF52025">
    <property type="entry name" value="PA domain"/>
    <property type="match status" value="1"/>
</dbReference>
<dbReference type="KEGG" id="cle:Clole_0471"/>
<keyword evidence="1" id="KW-0175">Coiled coil</keyword>
<dbReference type="STRING" id="642492.Clole_0471"/>
<protein>
    <submittedName>
        <fullName evidence="3">Peptidase M28</fullName>
    </submittedName>
</protein>
<evidence type="ECO:0000313" key="3">
    <source>
        <dbReference type="EMBL" id="ADZ82212.1"/>
    </source>
</evidence>
<gene>
    <name evidence="3" type="ordered locus">Clole_0471</name>
</gene>
<dbReference type="Proteomes" id="UP000008467">
    <property type="component" value="Chromosome"/>
</dbReference>
<reference evidence="3 4" key="1">
    <citation type="journal article" date="2011" name="J. Bacteriol.">
        <title>Complete genome sequence of the cellulose-degrading bacterium Cellulosilyticum lentocellum.</title>
        <authorList>
            <consortium name="US DOE Joint Genome Institute"/>
            <person name="Miller D.A."/>
            <person name="Suen G."/>
            <person name="Bruce D."/>
            <person name="Copeland A."/>
            <person name="Cheng J.F."/>
            <person name="Detter C."/>
            <person name="Goodwin L.A."/>
            <person name="Han C.S."/>
            <person name="Hauser L.J."/>
            <person name="Land M.L."/>
            <person name="Lapidus A."/>
            <person name="Lucas S."/>
            <person name="Meincke L."/>
            <person name="Pitluck S."/>
            <person name="Tapia R."/>
            <person name="Teshima H."/>
            <person name="Woyke T."/>
            <person name="Fox B.G."/>
            <person name="Angert E.R."/>
            <person name="Currie C.R."/>
        </authorList>
    </citation>
    <scope>NUCLEOTIDE SEQUENCE [LARGE SCALE GENOMIC DNA]</scope>
    <source>
        <strain evidence="4">ATCC 49066 / DSM 5427 / NCIMB 11756 / RHM5</strain>
    </source>
</reference>
<dbReference type="InterPro" id="IPR046450">
    <property type="entry name" value="PA_dom_sf"/>
</dbReference>